<evidence type="ECO:0000313" key="2">
    <source>
        <dbReference type="EMBL" id="KAH7975704.1"/>
    </source>
</evidence>
<dbReference type="EMBL" id="JABSTV010001246">
    <property type="protein sequence ID" value="KAH7975704.1"/>
    <property type="molecule type" value="Genomic_DNA"/>
</dbReference>
<evidence type="ECO:0000313" key="3">
    <source>
        <dbReference type="Proteomes" id="UP000821837"/>
    </source>
</evidence>
<name>A0A9D4QDC1_RHISA</name>
<keyword evidence="3" id="KW-1185">Reference proteome</keyword>
<keyword evidence="1" id="KW-0732">Signal</keyword>
<sequence>MAFGFLGFYALQVVRSFDAIGIQVDPQGKITDSWLPAGTKAALAEKASCLGPDSGNYSDFFPEMVAMEAVHAVYQAAATEYDRSLKVFPASSEDHLLFVAASLTVCGLNNVFPDELRDS</sequence>
<comment type="caution">
    <text evidence="2">The sequence shown here is derived from an EMBL/GenBank/DDBJ whole genome shotgun (WGS) entry which is preliminary data.</text>
</comment>
<dbReference type="Proteomes" id="UP000821837">
    <property type="component" value="Chromosome 10"/>
</dbReference>
<proteinExistence type="predicted"/>
<protein>
    <submittedName>
        <fullName evidence="2">Uncharacterized protein</fullName>
    </submittedName>
</protein>
<gene>
    <name evidence="2" type="ORF">HPB52_004592</name>
</gene>
<feature type="chain" id="PRO_5039285862" evidence="1">
    <location>
        <begin position="17"/>
        <end position="119"/>
    </location>
</feature>
<feature type="signal peptide" evidence="1">
    <location>
        <begin position="1"/>
        <end position="16"/>
    </location>
</feature>
<evidence type="ECO:0000256" key="1">
    <source>
        <dbReference type="SAM" id="SignalP"/>
    </source>
</evidence>
<organism evidence="2 3">
    <name type="scientific">Rhipicephalus sanguineus</name>
    <name type="common">Brown dog tick</name>
    <name type="synonym">Ixodes sanguineus</name>
    <dbReference type="NCBI Taxonomy" id="34632"/>
    <lineage>
        <taxon>Eukaryota</taxon>
        <taxon>Metazoa</taxon>
        <taxon>Ecdysozoa</taxon>
        <taxon>Arthropoda</taxon>
        <taxon>Chelicerata</taxon>
        <taxon>Arachnida</taxon>
        <taxon>Acari</taxon>
        <taxon>Parasitiformes</taxon>
        <taxon>Ixodida</taxon>
        <taxon>Ixodoidea</taxon>
        <taxon>Ixodidae</taxon>
        <taxon>Rhipicephalinae</taxon>
        <taxon>Rhipicephalus</taxon>
        <taxon>Rhipicephalus</taxon>
    </lineage>
</organism>
<accession>A0A9D4QDC1</accession>
<dbReference type="AlphaFoldDB" id="A0A9D4QDC1"/>
<reference evidence="2" key="2">
    <citation type="submission" date="2021-09" db="EMBL/GenBank/DDBJ databases">
        <authorList>
            <person name="Jia N."/>
            <person name="Wang J."/>
            <person name="Shi W."/>
            <person name="Du L."/>
            <person name="Sun Y."/>
            <person name="Zhan W."/>
            <person name="Jiang J."/>
            <person name="Wang Q."/>
            <person name="Zhang B."/>
            <person name="Ji P."/>
            <person name="Sakyi L.B."/>
            <person name="Cui X."/>
            <person name="Yuan T."/>
            <person name="Jiang B."/>
            <person name="Yang W."/>
            <person name="Lam T.T.-Y."/>
            <person name="Chang Q."/>
            <person name="Ding S."/>
            <person name="Wang X."/>
            <person name="Zhu J."/>
            <person name="Ruan X."/>
            <person name="Zhao L."/>
            <person name="Wei J."/>
            <person name="Que T."/>
            <person name="Du C."/>
            <person name="Cheng J."/>
            <person name="Dai P."/>
            <person name="Han X."/>
            <person name="Huang E."/>
            <person name="Gao Y."/>
            <person name="Liu J."/>
            <person name="Shao H."/>
            <person name="Ye R."/>
            <person name="Li L."/>
            <person name="Wei W."/>
            <person name="Wang X."/>
            <person name="Wang C."/>
            <person name="Huo Q."/>
            <person name="Li W."/>
            <person name="Guo W."/>
            <person name="Chen H."/>
            <person name="Chen S."/>
            <person name="Zhou L."/>
            <person name="Zhou L."/>
            <person name="Ni X."/>
            <person name="Tian J."/>
            <person name="Zhou Y."/>
            <person name="Sheng Y."/>
            <person name="Liu T."/>
            <person name="Pan Y."/>
            <person name="Xia L."/>
            <person name="Li J."/>
            <person name="Zhao F."/>
            <person name="Cao W."/>
        </authorList>
    </citation>
    <scope>NUCLEOTIDE SEQUENCE</scope>
    <source>
        <strain evidence="2">Rsan-2018</strain>
        <tissue evidence="2">Larvae</tissue>
    </source>
</reference>
<reference evidence="2" key="1">
    <citation type="journal article" date="2020" name="Cell">
        <title>Large-Scale Comparative Analyses of Tick Genomes Elucidate Their Genetic Diversity and Vector Capacities.</title>
        <authorList>
            <consortium name="Tick Genome and Microbiome Consortium (TIGMIC)"/>
            <person name="Jia N."/>
            <person name="Wang J."/>
            <person name="Shi W."/>
            <person name="Du L."/>
            <person name="Sun Y."/>
            <person name="Zhan W."/>
            <person name="Jiang J.F."/>
            <person name="Wang Q."/>
            <person name="Zhang B."/>
            <person name="Ji P."/>
            <person name="Bell-Sakyi L."/>
            <person name="Cui X.M."/>
            <person name="Yuan T.T."/>
            <person name="Jiang B.G."/>
            <person name="Yang W.F."/>
            <person name="Lam T.T."/>
            <person name="Chang Q.C."/>
            <person name="Ding S.J."/>
            <person name="Wang X.J."/>
            <person name="Zhu J.G."/>
            <person name="Ruan X.D."/>
            <person name="Zhao L."/>
            <person name="Wei J.T."/>
            <person name="Ye R.Z."/>
            <person name="Que T.C."/>
            <person name="Du C.H."/>
            <person name="Zhou Y.H."/>
            <person name="Cheng J.X."/>
            <person name="Dai P.F."/>
            <person name="Guo W.B."/>
            <person name="Han X.H."/>
            <person name="Huang E.J."/>
            <person name="Li L.F."/>
            <person name="Wei W."/>
            <person name="Gao Y.C."/>
            <person name="Liu J.Z."/>
            <person name="Shao H.Z."/>
            <person name="Wang X."/>
            <person name="Wang C.C."/>
            <person name="Yang T.C."/>
            <person name="Huo Q.B."/>
            <person name="Li W."/>
            <person name="Chen H.Y."/>
            <person name="Chen S.E."/>
            <person name="Zhou L.G."/>
            <person name="Ni X.B."/>
            <person name="Tian J.H."/>
            <person name="Sheng Y."/>
            <person name="Liu T."/>
            <person name="Pan Y.S."/>
            <person name="Xia L.Y."/>
            <person name="Li J."/>
            <person name="Zhao F."/>
            <person name="Cao W.C."/>
        </authorList>
    </citation>
    <scope>NUCLEOTIDE SEQUENCE</scope>
    <source>
        <strain evidence="2">Rsan-2018</strain>
    </source>
</reference>